<protein>
    <submittedName>
        <fullName evidence="1">Uncharacterized protein</fullName>
    </submittedName>
</protein>
<dbReference type="EMBL" id="ML992510">
    <property type="protein sequence ID" value="KAF2221647.1"/>
    <property type="molecule type" value="Genomic_DNA"/>
</dbReference>
<reference evidence="2" key="1">
    <citation type="journal article" date="2020" name="Stud. Mycol.">
        <title>101 Dothideomycetes genomes: A test case for predicting lifestyles and emergence of pathogens.</title>
        <authorList>
            <person name="Haridas S."/>
            <person name="Albert R."/>
            <person name="Binder M."/>
            <person name="Bloem J."/>
            <person name="LaButti K."/>
            <person name="Salamov A."/>
            <person name="Andreopoulos B."/>
            <person name="Baker S."/>
            <person name="Barry K."/>
            <person name="Bills G."/>
            <person name="Bluhm B."/>
            <person name="Cannon C."/>
            <person name="Castanera R."/>
            <person name="Culley D."/>
            <person name="Daum C."/>
            <person name="Ezra D."/>
            <person name="Gonzalez J."/>
            <person name="Henrissat B."/>
            <person name="Kuo A."/>
            <person name="Liang C."/>
            <person name="Lipzen A."/>
            <person name="Lutzoni F."/>
            <person name="Magnuson J."/>
            <person name="Mondo S."/>
            <person name="Nolan M."/>
            <person name="Ohm R."/>
            <person name="Pangilinan J."/>
            <person name="Park H.-J."/>
            <person name="Ramirez L."/>
            <person name="Alfaro M."/>
            <person name="Sun H."/>
            <person name="Tritt A."/>
            <person name="Yoshinaga Y."/>
            <person name="Zwiers L.-H."/>
            <person name="Turgeon B."/>
            <person name="Goodwin S."/>
            <person name="Spatafora J."/>
            <person name="Crous P."/>
            <person name="Grigoriev I."/>
        </authorList>
    </citation>
    <scope>NUCLEOTIDE SEQUENCE [LARGE SCALE GENOMIC DNA]</scope>
    <source>
        <strain evidence="2">CECT 20119</strain>
    </source>
</reference>
<evidence type="ECO:0000313" key="1">
    <source>
        <dbReference type="EMBL" id="KAF2221647.1"/>
    </source>
</evidence>
<name>A0A6A6G7I5_9PEZI</name>
<keyword evidence="2" id="KW-1185">Reference proteome</keyword>
<accession>A0A6A6G7I5</accession>
<sequence length="328" mass="36553">MDMNRLDGITQVFPSHFTCNAPDSQGCSGSASPQMPRHPQQGKYKEMIDDQYLHVVQNGKLIMIEPLPSQLLSYASWRWWTSRYSGGPPRMSCEDAVDSRHAKDKREHIETSSLSRTLDKLETSRVMSALKIVSYGAMKDEANIIQISACLENKRQAFEPNHSDAQVLVEAPFAGQRISPHDSTELWALLMSRSGSLKATNAEIAAVQEHDEIVSSRQNERDIPCNCATDKVAKLMTLPVQKSSRDPMVGNHIQRAEQRARRPGLGNYTYTLDRALPGKHTIGLYGNLTREQAAILIQARTGNTFLQSFLARIDRTASPACGRDVPYG</sequence>
<gene>
    <name evidence="1" type="ORF">BDZ85DRAFT_251368</name>
</gene>
<dbReference type="Proteomes" id="UP000799538">
    <property type="component" value="Unassembled WGS sequence"/>
</dbReference>
<dbReference type="OrthoDB" id="3261222at2759"/>
<evidence type="ECO:0000313" key="2">
    <source>
        <dbReference type="Proteomes" id="UP000799538"/>
    </source>
</evidence>
<proteinExistence type="predicted"/>
<dbReference type="AlphaFoldDB" id="A0A6A6G7I5"/>
<organism evidence="1 2">
    <name type="scientific">Elsinoe ampelina</name>
    <dbReference type="NCBI Taxonomy" id="302913"/>
    <lineage>
        <taxon>Eukaryota</taxon>
        <taxon>Fungi</taxon>
        <taxon>Dikarya</taxon>
        <taxon>Ascomycota</taxon>
        <taxon>Pezizomycotina</taxon>
        <taxon>Dothideomycetes</taxon>
        <taxon>Dothideomycetidae</taxon>
        <taxon>Myriangiales</taxon>
        <taxon>Elsinoaceae</taxon>
        <taxon>Elsinoe</taxon>
    </lineage>
</organism>